<keyword evidence="3" id="KW-1185">Reference proteome</keyword>
<dbReference type="Proteomes" id="UP001321749">
    <property type="component" value="Unassembled WGS sequence"/>
</dbReference>
<reference evidence="2" key="2">
    <citation type="submission" date="2023-06" db="EMBL/GenBank/DDBJ databases">
        <authorList>
            <consortium name="Lawrence Berkeley National Laboratory"/>
            <person name="Mondo S.J."/>
            <person name="Hensen N."/>
            <person name="Bonometti L."/>
            <person name="Westerberg I."/>
            <person name="Brannstrom I.O."/>
            <person name="Guillou S."/>
            <person name="Cros-Aarteil S."/>
            <person name="Calhoun S."/>
            <person name="Haridas S."/>
            <person name="Kuo A."/>
            <person name="Pangilinan J."/>
            <person name="Riley R."/>
            <person name="Labutti K."/>
            <person name="Andreopoulos B."/>
            <person name="Lipzen A."/>
            <person name="Chen C."/>
            <person name="Yanf M."/>
            <person name="Daum C."/>
            <person name="Ng V."/>
            <person name="Clum A."/>
            <person name="Steindorff A."/>
            <person name="Ohm R."/>
            <person name="Martin F."/>
            <person name="Silar P."/>
            <person name="Natvig D."/>
            <person name="Lalanne C."/>
            <person name="Gautier V."/>
            <person name="Ament-Velasquez S.L."/>
            <person name="Kruys A."/>
            <person name="Hutchinson M.I."/>
            <person name="Powell A.J."/>
            <person name="Barry K."/>
            <person name="Miller A.N."/>
            <person name="Grigoriev I.V."/>
            <person name="Debuchy R."/>
            <person name="Gladieux P."/>
            <person name="Thoren M.H."/>
            <person name="Johannesson H."/>
        </authorList>
    </citation>
    <scope>NUCLEOTIDE SEQUENCE</scope>
    <source>
        <strain evidence="2">PSN324</strain>
    </source>
</reference>
<reference evidence="2" key="1">
    <citation type="journal article" date="2023" name="Mol. Phylogenet. Evol.">
        <title>Genome-scale phylogeny and comparative genomics of the fungal order Sordariales.</title>
        <authorList>
            <person name="Hensen N."/>
            <person name="Bonometti L."/>
            <person name="Westerberg I."/>
            <person name="Brannstrom I.O."/>
            <person name="Guillou S."/>
            <person name="Cros-Aarteil S."/>
            <person name="Calhoun S."/>
            <person name="Haridas S."/>
            <person name="Kuo A."/>
            <person name="Mondo S."/>
            <person name="Pangilinan J."/>
            <person name="Riley R."/>
            <person name="LaButti K."/>
            <person name="Andreopoulos B."/>
            <person name="Lipzen A."/>
            <person name="Chen C."/>
            <person name="Yan M."/>
            <person name="Daum C."/>
            <person name="Ng V."/>
            <person name="Clum A."/>
            <person name="Steindorff A."/>
            <person name="Ohm R.A."/>
            <person name="Martin F."/>
            <person name="Silar P."/>
            <person name="Natvig D.O."/>
            <person name="Lalanne C."/>
            <person name="Gautier V."/>
            <person name="Ament-Velasquez S.L."/>
            <person name="Kruys A."/>
            <person name="Hutchinson M.I."/>
            <person name="Powell A.J."/>
            <person name="Barry K."/>
            <person name="Miller A.N."/>
            <person name="Grigoriev I.V."/>
            <person name="Debuchy R."/>
            <person name="Gladieux P."/>
            <person name="Hiltunen Thoren M."/>
            <person name="Johannesson H."/>
        </authorList>
    </citation>
    <scope>NUCLEOTIDE SEQUENCE</scope>
    <source>
        <strain evidence="2">PSN324</strain>
    </source>
</reference>
<organism evidence="2 3">
    <name type="scientific">Cladorrhinum samala</name>
    <dbReference type="NCBI Taxonomy" id="585594"/>
    <lineage>
        <taxon>Eukaryota</taxon>
        <taxon>Fungi</taxon>
        <taxon>Dikarya</taxon>
        <taxon>Ascomycota</taxon>
        <taxon>Pezizomycotina</taxon>
        <taxon>Sordariomycetes</taxon>
        <taxon>Sordariomycetidae</taxon>
        <taxon>Sordariales</taxon>
        <taxon>Podosporaceae</taxon>
        <taxon>Cladorrhinum</taxon>
    </lineage>
</organism>
<gene>
    <name evidence="2" type="ORF">QBC42DRAFT_154152</name>
</gene>
<evidence type="ECO:0000256" key="1">
    <source>
        <dbReference type="SAM" id="Coils"/>
    </source>
</evidence>
<feature type="non-terminal residue" evidence="2">
    <location>
        <position position="1"/>
    </location>
</feature>
<name>A0AAV9I1J1_9PEZI</name>
<feature type="non-terminal residue" evidence="2">
    <location>
        <position position="399"/>
    </location>
</feature>
<protein>
    <submittedName>
        <fullName evidence="2">Uncharacterized protein</fullName>
    </submittedName>
</protein>
<accession>A0AAV9I1J1</accession>
<sequence>YREVIKDLAVQHSALEHEVNDLKKQLAPLPNSSRWGNLNLLPRAGVGRESDIQHQREISESHKKYKAEIERAQAHVEKLQDSNKHLRQRIAEQEQNMRMQTIKFAQELDKAKSQGPLKITKVSDNEIQNQWKQLCFLVRQFVDNHLPRSLHFRAVEKSWARSSYAPMVLRAEFRHHLQSPMFCPVFLESLIWHCLYFEVFYPGAKSWAGRIGAKFIKQSQSILGKINTYLCGLDTRIAQFHDWRASSAAFIRQAAYNPATLEEAVVAGLSGVMESLVPPINSSAGTKSASQIQCDILEISHAAMELDSVLRISRADLKVFMTTMDKAPSNPKPFEFGFDFDHNLMQLTNTLPILESSLGVPDVVGLAISPGIVKYGTADGTRYDQWRVLAKLQAMSSAQ</sequence>
<keyword evidence="1" id="KW-0175">Coiled coil</keyword>
<evidence type="ECO:0000313" key="3">
    <source>
        <dbReference type="Proteomes" id="UP001321749"/>
    </source>
</evidence>
<feature type="coiled-coil region" evidence="1">
    <location>
        <begin position="62"/>
        <end position="103"/>
    </location>
</feature>
<evidence type="ECO:0000313" key="2">
    <source>
        <dbReference type="EMBL" id="KAK4465826.1"/>
    </source>
</evidence>
<proteinExistence type="predicted"/>
<dbReference type="EMBL" id="MU864936">
    <property type="protein sequence ID" value="KAK4465826.1"/>
    <property type="molecule type" value="Genomic_DNA"/>
</dbReference>
<dbReference type="AlphaFoldDB" id="A0AAV9I1J1"/>
<comment type="caution">
    <text evidence="2">The sequence shown here is derived from an EMBL/GenBank/DDBJ whole genome shotgun (WGS) entry which is preliminary data.</text>
</comment>